<dbReference type="GO" id="GO:0030313">
    <property type="term" value="C:cell envelope"/>
    <property type="evidence" value="ECO:0007669"/>
    <property type="project" value="UniProtKB-SubCell"/>
</dbReference>
<dbReference type="KEGG" id="kcm:ABWK59_32040"/>
<comment type="similarity">
    <text evidence="2">Belongs to the bacterial solute-binding protein 2 family.</text>
</comment>
<dbReference type="GO" id="GO:0030246">
    <property type="term" value="F:carbohydrate binding"/>
    <property type="evidence" value="ECO:0007669"/>
    <property type="project" value="UniProtKB-ARBA"/>
</dbReference>
<dbReference type="SUPFAM" id="SSF53822">
    <property type="entry name" value="Periplasmic binding protein-like I"/>
    <property type="match status" value="1"/>
</dbReference>
<dbReference type="Gene3D" id="3.40.50.2300">
    <property type="match status" value="2"/>
</dbReference>
<dbReference type="InterPro" id="IPR025997">
    <property type="entry name" value="SBP_2_dom"/>
</dbReference>
<gene>
    <name evidence="6" type="ORF">ABWK59_32040</name>
</gene>
<name>A0AAU8K4P1_9ACTN</name>
<evidence type="ECO:0000256" key="1">
    <source>
        <dbReference type="ARBA" id="ARBA00004196"/>
    </source>
</evidence>
<feature type="region of interest" description="Disordered" evidence="4">
    <location>
        <begin position="1"/>
        <end position="75"/>
    </location>
</feature>
<proteinExistence type="inferred from homology"/>
<dbReference type="AlphaFoldDB" id="A0AAU8K4P1"/>
<keyword evidence="3" id="KW-0732">Signal</keyword>
<accession>A0AAU8K4P1</accession>
<evidence type="ECO:0000259" key="5">
    <source>
        <dbReference type="Pfam" id="PF13407"/>
    </source>
</evidence>
<dbReference type="PANTHER" id="PTHR46847:SF1">
    <property type="entry name" value="D-ALLOSE-BINDING PERIPLASMIC PROTEIN-RELATED"/>
    <property type="match status" value="1"/>
</dbReference>
<dbReference type="Pfam" id="PF13407">
    <property type="entry name" value="Peripla_BP_4"/>
    <property type="match status" value="1"/>
</dbReference>
<comment type="subcellular location">
    <subcellularLocation>
        <location evidence="1">Cell envelope</location>
    </subcellularLocation>
</comment>
<organism evidence="6">
    <name type="scientific">Kitasatospora camelliae</name>
    <dbReference type="NCBI Taxonomy" id="3156397"/>
    <lineage>
        <taxon>Bacteria</taxon>
        <taxon>Bacillati</taxon>
        <taxon>Actinomycetota</taxon>
        <taxon>Actinomycetes</taxon>
        <taxon>Kitasatosporales</taxon>
        <taxon>Streptomycetaceae</taxon>
        <taxon>Kitasatospora</taxon>
    </lineage>
</organism>
<evidence type="ECO:0000256" key="2">
    <source>
        <dbReference type="ARBA" id="ARBA00007639"/>
    </source>
</evidence>
<protein>
    <submittedName>
        <fullName evidence="6">Substrate-binding domain-containing protein</fullName>
    </submittedName>
</protein>
<sequence>MRTAGGTAAAAAPGSPESPPVDTAIATTSRRPDRDAFHPACAGRGGNAEATEHRPQAPSGPGPGRRPRGKRCHHPATAAAQVQAVLAAHPDLRGVFAGDTITARGINTGLKLAGKQRVVKVVGFDAGPEQVAALGADTLQVLVAQDPAGIGTQAVYQLAAAFEGRPVTKEVTTTMAALTQEDIDNPRLAKYFYRTSC</sequence>
<evidence type="ECO:0000256" key="3">
    <source>
        <dbReference type="ARBA" id="ARBA00022729"/>
    </source>
</evidence>
<feature type="compositionally biased region" description="Low complexity" evidence="4">
    <location>
        <begin position="1"/>
        <end position="12"/>
    </location>
</feature>
<reference evidence="6" key="1">
    <citation type="submission" date="2024-06" db="EMBL/GenBank/DDBJ databases">
        <title>The genome sequences of Kitasatospora sp. strain HUAS MG31.</title>
        <authorList>
            <person name="Mo P."/>
        </authorList>
    </citation>
    <scope>NUCLEOTIDE SEQUENCE</scope>
    <source>
        <strain evidence="6">HUAS MG31</strain>
    </source>
</reference>
<dbReference type="InterPro" id="IPR028082">
    <property type="entry name" value="Peripla_BP_I"/>
</dbReference>
<feature type="compositionally biased region" description="Basic residues" evidence="4">
    <location>
        <begin position="65"/>
        <end position="74"/>
    </location>
</feature>
<dbReference type="PANTHER" id="PTHR46847">
    <property type="entry name" value="D-ALLOSE-BINDING PERIPLASMIC PROTEIN-RELATED"/>
    <property type="match status" value="1"/>
</dbReference>
<feature type="domain" description="Periplasmic binding protein" evidence="5">
    <location>
        <begin position="75"/>
        <end position="165"/>
    </location>
</feature>
<dbReference type="RefSeq" id="WP_354644164.1">
    <property type="nucleotide sequence ID" value="NZ_CP159872.1"/>
</dbReference>
<evidence type="ECO:0000313" key="6">
    <source>
        <dbReference type="EMBL" id="XCM83229.1"/>
    </source>
</evidence>
<evidence type="ECO:0000256" key="4">
    <source>
        <dbReference type="SAM" id="MobiDB-lite"/>
    </source>
</evidence>
<dbReference type="EMBL" id="CP159872">
    <property type="protein sequence ID" value="XCM83229.1"/>
    <property type="molecule type" value="Genomic_DNA"/>
</dbReference>